<evidence type="ECO:0000256" key="3">
    <source>
        <dbReference type="ARBA" id="ARBA00022801"/>
    </source>
</evidence>
<dbReference type="InterPro" id="IPR014756">
    <property type="entry name" value="Ig_E-set"/>
</dbReference>
<evidence type="ECO:0000259" key="6">
    <source>
        <dbReference type="SMART" id="SM00824"/>
    </source>
</evidence>
<evidence type="ECO:0000256" key="4">
    <source>
        <dbReference type="ARBA" id="ARBA00024201"/>
    </source>
</evidence>
<feature type="compositionally biased region" description="Low complexity" evidence="5">
    <location>
        <begin position="202"/>
        <end position="214"/>
    </location>
</feature>
<dbReference type="InterPro" id="IPR050583">
    <property type="entry name" value="Mycobacterial_A85_antigen"/>
</dbReference>
<comment type="caution">
    <text evidence="7">The sequence shown here is derived from an EMBL/GenBank/DDBJ whole genome shotgun (WGS) entry which is preliminary data.</text>
</comment>
<comment type="subcellular location">
    <subcellularLocation>
        <location evidence="1">Cytoplasm</location>
    </subcellularLocation>
</comment>
<keyword evidence="3" id="KW-0378">Hydrolase</keyword>
<sequence length="622" mass="66873">MFSTWTPHLPEHIELLAAQYPGREDRCSEPFAANPGALADELVRELLDSTDKPLALFGHGLGAVVAYELALRLQEAGLPPRLLAVSGRTAPHCFGVVPESAEAAHELLRSFDAAAPSHQDRAFAVTQADFVTAGRYARPSVTALDCPVAAFTGDGDPRASVPAVAGWRSVTTGPFTLTVLPGGHFYLIPEQAELVAALTAATTSPTPTPGSTATAKKRPVPATSVPPHASSPGPDRTTTSPRIARLRAGLRDGRQDMLATFWQEISRTGTPLIEPGPTADVVTFVWRGEPGTRRVQVLANKLHDRACPERSLLCQVPDTDIWHLSYQVPADWRGSYQFVVDDARTPRADPLNPLVLPAPADRPVKSVAAASRAPAQRFCWPRPGLPNGALTEHRVDAPALGGARRVWVYTPPGHRRVHGQYPVLVVLDGDMWTGELRIETTLDTLIAKRLLPPLVALLPDSAGPYTRAVEYACHEPFAAFLGDDLLPWATDRFGTTDSPRQRAIAGQSLGGLAAAHAALTMPSVFGAVLVHSGSFWWTDDDQPEQLTRRYADSPASATQFHVDAGTHEGTRPDPTDRFVAALRKKGYPVHAGRFSGGHDRACWLGGLGEQLAQLGATGWQHT</sequence>
<proteinExistence type="inferred from homology"/>
<feature type="region of interest" description="Disordered" evidence="5">
    <location>
        <begin position="202"/>
        <end position="241"/>
    </location>
</feature>
<protein>
    <recommendedName>
        <fullName evidence="6">Thioesterase TesA-like domain-containing protein</fullName>
    </recommendedName>
</protein>
<dbReference type="InterPro" id="IPR000801">
    <property type="entry name" value="Esterase-like"/>
</dbReference>
<dbReference type="Pfam" id="PF11806">
    <property type="entry name" value="Enterochelin_N"/>
    <property type="match status" value="1"/>
</dbReference>
<keyword evidence="2" id="KW-0963">Cytoplasm</keyword>
<dbReference type="SMART" id="SM00824">
    <property type="entry name" value="PKS_TE"/>
    <property type="match status" value="1"/>
</dbReference>
<dbReference type="InterPro" id="IPR013783">
    <property type="entry name" value="Ig-like_fold"/>
</dbReference>
<feature type="domain" description="Thioesterase TesA-like" evidence="6">
    <location>
        <begin position="2"/>
        <end position="203"/>
    </location>
</feature>
<dbReference type="EMBL" id="BAAAZN010000034">
    <property type="protein sequence ID" value="GAA3587042.1"/>
    <property type="molecule type" value="Genomic_DNA"/>
</dbReference>
<evidence type="ECO:0000313" key="7">
    <source>
        <dbReference type="EMBL" id="GAA3587042.1"/>
    </source>
</evidence>
<dbReference type="Gene3D" id="2.60.40.10">
    <property type="entry name" value="Immunoglobulins"/>
    <property type="match status" value="1"/>
</dbReference>
<dbReference type="PANTHER" id="PTHR48098:SF3">
    <property type="entry name" value="IRON(III) ENTEROBACTIN ESTERASE"/>
    <property type="match status" value="1"/>
</dbReference>
<evidence type="ECO:0000256" key="2">
    <source>
        <dbReference type="ARBA" id="ARBA00022490"/>
    </source>
</evidence>
<evidence type="ECO:0000313" key="8">
    <source>
        <dbReference type="Proteomes" id="UP001500689"/>
    </source>
</evidence>
<comment type="similarity">
    <text evidence="4">Belongs to the Fes family.</text>
</comment>
<dbReference type="Pfam" id="PF00756">
    <property type="entry name" value="Esterase"/>
    <property type="match status" value="1"/>
</dbReference>
<dbReference type="InterPro" id="IPR020802">
    <property type="entry name" value="TesA-like"/>
</dbReference>
<dbReference type="SUPFAM" id="SSF53474">
    <property type="entry name" value="alpha/beta-Hydrolases"/>
    <property type="match status" value="2"/>
</dbReference>
<dbReference type="SUPFAM" id="SSF81296">
    <property type="entry name" value="E set domains"/>
    <property type="match status" value="1"/>
</dbReference>
<organism evidence="7 8">
    <name type="scientific">Amycolatopsis ultiminotia</name>
    <dbReference type="NCBI Taxonomy" id="543629"/>
    <lineage>
        <taxon>Bacteria</taxon>
        <taxon>Bacillati</taxon>
        <taxon>Actinomycetota</taxon>
        <taxon>Actinomycetes</taxon>
        <taxon>Pseudonocardiales</taxon>
        <taxon>Pseudonocardiaceae</taxon>
        <taxon>Amycolatopsis</taxon>
    </lineage>
</organism>
<dbReference type="InterPro" id="IPR029058">
    <property type="entry name" value="AB_hydrolase_fold"/>
</dbReference>
<name>A0ABP6YQ76_9PSEU</name>
<dbReference type="Pfam" id="PF00975">
    <property type="entry name" value="Thioesterase"/>
    <property type="match status" value="1"/>
</dbReference>
<dbReference type="InterPro" id="IPR001031">
    <property type="entry name" value="Thioesterase"/>
</dbReference>
<dbReference type="InterPro" id="IPR021764">
    <property type="entry name" value="Enterochelin_esterase_N"/>
</dbReference>
<accession>A0ABP6YQ76</accession>
<keyword evidence="8" id="KW-1185">Reference proteome</keyword>
<reference evidence="8" key="1">
    <citation type="journal article" date="2019" name="Int. J. Syst. Evol. Microbiol.">
        <title>The Global Catalogue of Microorganisms (GCM) 10K type strain sequencing project: providing services to taxonomists for standard genome sequencing and annotation.</title>
        <authorList>
            <consortium name="The Broad Institute Genomics Platform"/>
            <consortium name="The Broad Institute Genome Sequencing Center for Infectious Disease"/>
            <person name="Wu L."/>
            <person name="Ma J."/>
        </authorList>
    </citation>
    <scope>NUCLEOTIDE SEQUENCE [LARGE SCALE GENOMIC DNA]</scope>
    <source>
        <strain evidence="8">JCM 16898</strain>
    </source>
</reference>
<dbReference type="PANTHER" id="PTHR48098">
    <property type="entry name" value="ENTEROCHELIN ESTERASE-RELATED"/>
    <property type="match status" value="1"/>
</dbReference>
<gene>
    <name evidence="7" type="ORF">GCM10022222_84690</name>
</gene>
<evidence type="ECO:0000256" key="5">
    <source>
        <dbReference type="SAM" id="MobiDB-lite"/>
    </source>
</evidence>
<evidence type="ECO:0000256" key="1">
    <source>
        <dbReference type="ARBA" id="ARBA00004496"/>
    </source>
</evidence>
<dbReference type="Gene3D" id="3.40.50.1820">
    <property type="entry name" value="alpha/beta hydrolase"/>
    <property type="match status" value="2"/>
</dbReference>
<dbReference type="Proteomes" id="UP001500689">
    <property type="component" value="Unassembled WGS sequence"/>
</dbReference>